<reference evidence="2" key="3">
    <citation type="submission" date="2015-02" db="UniProtKB">
        <authorList>
            <consortium name="EnsemblProtists"/>
        </authorList>
    </citation>
    <scope>IDENTIFICATION</scope>
    <source>
        <strain evidence="2">DAOM BR144</strain>
    </source>
</reference>
<keyword evidence="1" id="KW-0802">TPR repeat</keyword>
<reference evidence="3" key="1">
    <citation type="journal article" date="2010" name="Genome Biol.">
        <title>Genome sequence of the necrotrophic plant pathogen Pythium ultimum reveals original pathogenicity mechanisms and effector repertoire.</title>
        <authorList>
            <person name="Levesque C.A."/>
            <person name="Brouwer H."/>
            <person name="Cano L."/>
            <person name="Hamilton J.P."/>
            <person name="Holt C."/>
            <person name="Huitema E."/>
            <person name="Raffaele S."/>
            <person name="Robideau G.P."/>
            <person name="Thines M."/>
            <person name="Win J."/>
            <person name="Zerillo M.M."/>
            <person name="Beakes G.W."/>
            <person name="Boore J.L."/>
            <person name="Busam D."/>
            <person name="Dumas B."/>
            <person name="Ferriera S."/>
            <person name="Fuerstenberg S.I."/>
            <person name="Gachon C.M."/>
            <person name="Gaulin E."/>
            <person name="Govers F."/>
            <person name="Grenville-Briggs L."/>
            <person name="Horner N."/>
            <person name="Hostetler J."/>
            <person name="Jiang R.H."/>
            <person name="Johnson J."/>
            <person name="Krajaejun T."/>
            <person name="Lin H."/>
            <person name="Meijer H.J."/>
            <person name="Moore B."/>
            <person name="Morris P."/>
            <person name="Phuntmart V."/>
            <person name="Puiu D."/>
            <person name="Shetty J."/>
            <person name="Stajich J.E."/>
            <person name="Tripathy S."/>
            <person name="Wawra S."/>
            <person name="van West P."/>
            <person name="Whitty B.R."/>
            <person name="Coutinho P.M."/>
            <person name="Henrissat B."/>
            <person name="Martin F."/>
            <person name="Thomas P.D."/>
            <person name="Tyler B.M."/>
            <person name="De Vries R.P."/>
            <person name="Kamoun S."/>
            <person name="Yandell M."/>
            <person name="Tisserat N."/>
            <person name="Buell C.R."/>
        </authorList>
    </citation>
    <scope>NUCLEOTIDE SEQUENCE</scope>
    <source>
        <strain evidence="3">DAOM:BR144</strain>
    </source>
</reference>
<dbReference type="AlphaFoldDB" id="K3WLM7"/>
<dbReference type="SUPFAM" id="SSF48452">
    <property type="entry name" value="TPR-like"/>
    <property type="match status" value="1"/>
</dbReference>
<dbReference type="eggNOG" id="ENOG502RX9N">
    <property type="taxonomic scope" value="Eukaryota"/>
</dbReference>
<dbReference type="EMBL" id="GL376573">
    <property type="status" value="NOT_ANNOTATED_CDS"/>
    <property type="molecule type" value="Genomic_DNA"/>
</dbReference>
<organism evidence="2 3">
    <name type="scientific">Globisporangium ultimum (strain ATCC 200006 / CBS 805.95 / DAOM BR144)</name>
    <name type="common">Pythium ultimum</name>
    <dbReference type="NCBI Taxonomy" id="431595"/>
    <lineage>
        <taxon>Eukaryota</taxon>
        <taxon>Sar</taxon>
        <taxon>Stramenopiles</taxon>
        <taxon>Oomycota</taxon>
        <taxon>Peronosporomycetes</taxon>
        <taxon>Pythiales</taxon>
        <taxon>Pythiaceae</taxon>
        <taxon>Globisporangium</taxon>
    </lineage>
</organism>
<dbReference type="HOGENOM" id="CLU_011732_0_0_1"/>
<evidence type="ECO:0000313" key="2">
    <source>
        <dbReference type="EnsemblProtists" id="PYU1_T005869"/>
    </source>
</evidence>
<protein>
    <submittedName>
        <fullName evidence="2">Uncharacterized protein</fullName>
    </submittedName>
</protein>
<dbReference type="InParanoid" id="K3WLM7"/>
<dbReference type="Gene3D" id="1.25.40.10">
    <property type="entry name" value="Tetratricopeptide repeat domain"/>
    <property type="match status" value="1"/>
</dbReference>
<sequence length="1011" mass="112853">MVQPEDQQLAVSGGDAWRRFQAEIAQCWIAEAIAHVCARAVAVRLTQSHALVALRASPAAAVAAAQDARAVDAFANICALTTRFQQLLGVNGGDHGSPQTVPDVGAFAQWLRIYHERLEEQRYESRTCLVVLYALSVTEAATQALEEAIHAVNCAHGMRTIVLVIANPIGLLDVRGPSESFSRCVLLLDSKASNQEQQSTASYRNFLLRPLKQLSVQCGWRFVLEIAKSAVFCPRDAAAVTSSTSSPSLFTSLSQLPFQLMLLVLRWSHFHPRLVDALAKPFERKLRLIPQVRIRDAVARLQRQQLALWSDLYPTAKPLEDGLLSLSLLGASSTMNAMLDIPTRDNTSFQKLERVAQCHLWQVQKQFYLQQGINAWSDGIIPFGVSSSSFLAATYARVAADFFLEASASWSSSNAHDATNSASIPSSPNCFVWEAASGSCKLLHAFLVHFFAIVDSEAAFAERQLVPCVIASDLSDDVLDSRMEMVCFASFLQTGRLDFAKFDTETFIRGDTRRTLFLKHTQRMWRVGSQAESVFLMGNYFFDSLRTDVFAVTRTSTSSPSKGEEGSANALHRHRSERMKVYEGRVDQTITSIVDMELAFQQIDPFASAVYDDDLMLNVLIDVLDAIDKAPHISSSLILFPVEAIAFLRTLMEVEVTGDQDCKTPTAHSSFPLGMLIGDAAFSFQDPISSAFFTCADDESETTELELPQLSPHPDCFCLPVDFEILRMVFKRLASSSGSSSSAHVASAVATDTFDVFCGQVIPSQPRPDTTSSSLPVSALKEMVPACSSVAFLQEFASFTPSDCDLLWGMMGVDDGAHHFSMKTQLALLAQSAWDFDLFVILQWTLMQHWRTSKLRYQQQAQRDGGFHALRLRLVSMGITSWNTYYVLDGEKEDDAKALSLLQFSRWLYELEAYDHVIALITDWIEQQQKAKKKTPSIGILYILALAFYRARQFWKALEYFRKCHALTPTRLKFQRRINRTLFVLQKQKLNRQTEEQKLLKATPQLEMSCS</sequence>
<evidence type="ECO:0000313" key="3">
    <source>
        <dbReference type="Proteomes" id="UP000019132"/>
    </source>
</evidence>
<dbReference type="STRING" id="431595.K3WLM7"/>
<dbReference type="VEuPathDB" id="FungiDB:PYU1_G005857"/>
<feature type="repeat" description="TPR" evidence="1">
    <location>
        <begin position="938"/>
        <end position="971"/>
    </location>
</feature>
<dbReference type="InterPro" id="IPR011990">
    <property type="entry name" value="TPR-like_helical_dom_sf"/>
</dbReference>
<accession>K3WLM7</accession>
<dbReference type="PROSITE" id="PS50005">
    <property type="entry name" value="TPR"/>
    <property type="match status" value="1"/>
</dbReference>
<evidence type="ECO:0000256" key="1">
    <source>
        <dbReference type="PROSITE-ProRule" id="PRU00339"/>
    </source>
</evidence>
<dbReference type="EnsemblProtists" id="PYU1_T005869">
    <property type="protein sequence ID" value="PYU1_T005869"/>
    <property type="gene ID" value="PYU1_G005857"/>
</dbReference>
<keyword evidence="3" id="KW-1185">Reference proteome</keyword>
<reference evidence="3" key="2">
    <citation type="submission" date="2010-04" db="EMBL/GenBank/DDBJ databases">
        <authorList>
            <person name="Buell R."/>
            <person name="Hamilton J."/>
            <person name="Hostetler J."/>
        </authorList>
    </citation>
    <scope>NUCLEOTIDE SEQUENCE [LARGE SCALE GENOMIC DNA]</scope>
    <source>
        <strain evidence="3">DAOM:BR144</strain>
    </source>
</reference>
<name>K3WLM7_GLOUD</name>
<proteinExistence type="predicted"/>
<dbReference type="Proteomes" id="UP000019132">
    <property type="component" value="Unassembled WGS sequence"/>
</dbReference>
<dbReference type="InterPro" id="IPR019734">
    <property type="entry name" value="TPR_rpt"/>
</dbReference>